<sequence length="112" mass="11762">MIAAGGDGAHHRNKRPPEEGTLACHRQRGADLGGQQPAEHPLQEEVGGPAALGAKDLRGPAGEFLPMGKGCPLGTAPLMQRILVVAYPDLDGGLKAVQQSQGDEYSYHIFDP</sequence>
<evidence type="ECO:0000256" key="1">
    <source>
        <dbReference type="SAM" id="MobiDB-lite"/>
    </source>
</evidence>
<name>A0AAV7RAH0_PLEWA</name>
<reference evidence="2" key="1">
    <citation type="journal article" date="2022" name="bioRxiv">
        <title>Sequencing and chromosome-scale assembly of the giantPleurodeles waltlgenome.</title>
        <authorList>
            <person name="Brown T."/>
            <person name="Elewa A."/>
            <person name="Iarovenko S."/>
            <person name="Subramanian E."/>
            <person name="Araus A.J."/>
            <person name="Petzold A."/>
            <person name="Susuki M."/>
            <person name="Suzuki K.-i.T."/>
            <person name="Hayashi T."/>
            <person name="Toyoda A."/>
            <person name="Oliveira C."/>
            <person name="Osipova E."/>
            <person name="Leigh N.D."/>
            <person name="Simon A."/>
            <person name="Yun M.H."/>
        </authorList>
    </citation>
    <scope>NUCLEOTIDE SEQUENCE</scope>
    <source>
        <strain evidence="2">20211129_DDA</strain>
        <tissue evidence="2">Liver</tissue>
    </source>
</reference>
<dbReference type="Proteomes" id="UP001066276">
    <property type="component" value="Chromosome 5"/>
</dbReference>
<accession>A0AAV7RAH0</accession>
<evidence type="ECO:0000313" key="3">
    <source>
        <dbReference type="Proteomes" id="UP001066276"/>
    </source>
</evidence>
<gene>
    <name evidence="2" type="ORF">NDU88_001933</name>
</gene>
<protein>
    <submittedName>
        <fullName evidence="2">Uncharacterized protein</fullName>
    </submittedName>
</protein>
<dbReference type="AlphaFoldDB" id="A0AAV7RAH0"/>
<feature type="region of interest" description="Disordered" evidence="1">
    <location>
        <begin position="1"/>
        <end position="42"/>
    </location>
</feature>
<proteinExistence type="predicted"/>
<evidence type="ECO:0000313" key="2">
    <source>
        <dbReference type="EMBL" id="KAJ1149115.1"/>
    </source>
</evidence>
<organism evidence="2 3">
    <name type="scientific">Pleurodeles waltl</name>
    <name type="common">Iberian ribbed newt</name>
    <dbReference type="NCBI Taxonomy" id="8319"/>
    <lineage>
        <taxon>Eukaryota</taxon>
        <taxon>Metazoa</taxon>
        <taxon>Chordata</taxon>
        <taxon>Craniata</taxon>
        <taxon>Vertebrata</taxon>
        <taxon>Euteleostomi</taxon>
        <taxon>Amphibia</taxon>
        <taxon>Batrachia</taxon>
        <taxon>Caudata</taxon>
        <taxon>Salamandroidea</taxon>
        <taxon>Salamandridae</taxon>
        <taxon>Pleurodelinae</taxon>
        <taxon>Pleurodeles</taxon>
    </lineage>
</organism>
<dbReference type="EMBL" id="JANPWB010000009">
    <property type="protein sequence ID" value="KAJ1149115.1"/>
    <property type="molecule type" value="Genomic_DNA"/>
</dbReference>
<keyword evidence="3" id="KW-1185">Reference proteome</keyword>
<comment type="caution">
    <text evidence="2">The sequence shown here is derived from an EMBL/GenBank/DDBJ whole genome shotgun (WGS) entry which is preliminary data.</text>
</comment>